<evidence type="ECO:0000313" key="1">
    <source>
        <dbReference type="EMBL" id="QIB76299.1"/>
    </source>
</evidence>
<reference evidence="1 2" key="1">
    <citation type="submission" date="2020-02" db="EMBL/GenBank/DDBJ databases">
        <title>Whole genome sequence of Halogeometricum borinquense strain wsp4.</title>
        <authorList>
            <person name="Verma D.K."/>
            <person name="Gopal K."/>
            <person name="Prasad E.S."/>
        </authorList>
    </citation>
    <scope>NUCLEOTIDE SEQUENCE [LARGE SCALE GENOMIC DNA]</scope>
    <source>
        <strain evidence="2">wsp4</strain>
    </source>
</reference>
<dbReference type="GeneID" id="44081684"/>
<organism evidence="1 2">
    <name type="scientific">Halogeometricum borinquense</name>
    <dbReference type="NCBI Taxonomy" id="60847"/>
    <lineage>
        <taxon>Archaea</taxon>
        <taxon>Methanobacteriati</taxon>
        <taxon>Methanobacteriota</taxon>
        <taxon>Stenosarchaea group</taxon>
        <taxon>Halobacteria</taxon>
        <taxon>Halobacteriales</taxon>
        <taxon>Haloferacaceae</taxon>
        <taxon>Halogeometricum</taxon>
    </lineage>
</organism>
<sequence>MNGPSLSRRSLLRGGVAAAGITALAGCTASGASALPFPGTAVYHDVAHVREEHRDDAVEHLRALLQRATPVVQSAQEANVFDSERIGSGPDYLEDAREFLDGRTPPTFDTLQQVRYYVRFVAETFGAAVAELDDVHLDDSRANVGPAPEIDEVREAIQYTGDDPVETIAWIELAERWLHTSMIAGKNAKLDREELAELDASVRTDAIAHAVRNHERSVRFLSDARQFYRTFRAEQDDPTPIGLQSARATYRKQTAEFSHDYEWYDSHRIDVESESPPPRSTGLNRLMTLRPGEDSLDDADWARRDGLPGLETVRLAEAVASFHGFETGKAAVEQLSGKSSVSGGLLFDTKRRAVQPAYELSTTGNLFEKCLLNRAALYVSKGDSFVNGEAGVADHSPKAHALACYGVAVGIVEAIPSVASVLTG</sequence>
<accession>A0A6C0UQX7</accession>
<gene>
    <name evidence="1" type="ORF">G3I44_19745</name>
</gene>
<dbReference type="Proteomes" id="UP000465846">
    <property type="component" value="Chromosome"/>
</dbReference>
<dbReference type="EMBL" id="CP048739">
    <property type="protein sequence ID" value="QIB76299.1"/>
    <property type="molecule type" value="Genomic_DNA"/>
</dbReference>
<name>A0A6C0UQX7_9EURY</name>
<evidence type="ECO:0000313" key="2">
    <source>
        <dbReference type="Proteomes" id="UP000465846"/>
    </source>
</evidence>
<protein>
    <submittedName>
        <fullName evidence="1">Uncharacterized protein</fullName>
    </submittedName>
</protein>
<dbReference type="PROSITE" id="PS51318">
    <property type="entry name" value="TAT"/>
    <property type="match status" value="1"/>
</dbReference>
<dbReference type="RefSeq" id="WP_163487968.1">
    <property type="nucleotide sequence ID" value="NZ_CP048739.1"/>
</dbReference>
<dbReference type="AlphaFoldDB" id="A0A6C0UQX7"/>
<dbReference type="InterPro" id="IPR006311">
    <property type="entry name" value="TAT_signal"/>
</dbReference>
<proteinExistence type="predicted"/>